<protein>
    <recommendedName>
        <fullName evidence="3">PH domain-containing protein</fullName>
    </recommendedName>
</protein>
<accession>A0ABT5ZLV5</accession>
<gene>
    <name evidence="1" type="ORF">P3G67_16455</name>
</gene>
<keyword evidence="2" id="KW-1185">Reference proteome</keyword>
<sequence>MSREPAAVAYQDGQIVCDDQGLTIRRYYLWGARRIRYTSIRGVKRLPLTGTNRVRKWRIWGSGDFVHWWNLDPHRPKKDAALVIDVGHRVRPTITPDDPGAVERILTARGTGR</sequence>
<evidence type="ECO:0000313" key="2">
    <source>
        <dbReference type="Proteomes" id="UP001216579"/>
    </source>
</evidence>
<evidence type="ECO:0008006" key="3">
    <source>
        <dbReference type="Google" id="ProtNLM"/>
    </source>
</evidence>
<dbReference type="RefSeq" id="WP_276094173.1">
    <property type="nucleotide sequence ID" value="NZ_JARJBC010000009.1"/>
</dbReference>
<dbReference type="Proteomes" id="UP001216579">
    <property type="component" value="Unassembled WGS sequence"/>
</dbReference>
<organism evidence="1 2">
    <name type="scientific">Streptomyces silvisoli</name>
    <dbReference type="NCBI Taxonomy" id="3034235"/>
    <lineage>
        <taxon>Bacteria</taxon>
        <taxon>Bacillati</taxon>
        <taxon>Actinomycetota</taxon>
        <taxon>Actinomycetes</taxon>
        <taxon>Kitasatosporales</taxon>
        <taxon>Streptomycetaceae</taxon>
        <taxon>Streptomyces</taxon>
    </lineage>
</organism>
<dbReference type="EMBL" id="JARJBC010000009">
    <property type="protein sequence ID" value="MDF3290805.1"/>
    <property type="molecule type" value="Genomic_DNA"/>
</dbReference>
<reference evidence="1 2" key="1">
    <citation type="submission" date="2023-03" db="EMBL/GenBank/DDBJ databases">
        <title>Draft genome sequence of Streptomyces sp. RB6PN23 isolated from peat swamp forest in Thailand.</title>
        <authorList>
            <person name="Klaysubun C."/>
            <person name="Duangmal K."/>
        </authorList>
    </citation>
    <scope>NUCLEOTIDE SEQUENCE [LARGE SCALE GENOMIC DNA]</scope>
    <source>
        <strain evidence="1 2">RB6PN23</strain>
    </source>
</reference>
<evidence type="ECO:0000313" key="1">
    <source>
        <dbReference type="EMBL" id="MDF3290805.1"/>
    </source>
</evidence>
<name>A0ABT5ZLV5_9ACTN</name>
<proteinExistence type="predicted"/>
<comment type="caution">
    <text evidence="1">The sequence shown here is derived from an EMBL/GenBank/DDBJ whole genome shotgun (WGS) entry which is preliminary data.</text>
</comment>